<dbReference type="Proteomes" id="UP001165060">
    <property type="component" value="Unassembled WGS sequence"/>
</dbReference>
<evidence type="ECO:0000313" key="3">
    <source>
        <dbReference type="Proteomes" id="UP001165060"/>
    </source>
</evidence>
<dbReference type="SUPFAM" id="SSF52047">
    <property type="entry name" value="RNI-like"/>
    <property type="match status" value="1"/>
</dbReference>
<dbReference type="PANTHER" id="PTHR24114">
    <property type="entry name" value="LEUCINE RICH REPEAT FAMILY PROTEIN"/>
    <property type="match status" value="1"/>
</dbReference>
<dbReference type="InterPro" id="IPR001611">
    <property type="entry name" value="Leu-rich_rpt"/>
</dbReference>
<feature type="compositionally biased region" description="Basic and acidic residues" evidence="1">
    <location>
        <begin position="1041"/>
        <end position="1051"/>
    </location>
</feature>
<feature type="compositionally biased region" description="Basic and acidic residues" evidence="1">
    <location>
        <begin position="196"/>
        <end position="210"/>
    </location>
</feature>
<dbReference type="InterPro" id="IPR032675">
    <property type="entry name" value="LRR_dom_sf"/>
</dbReference>
<accession>A0ABQ6MVG8</accession>
<sequence length="1072" mass="121239">HTPTHAGQPGHHKGRGGKVNFGQRGRHTKKGHSPKHGKNSPKKKKLTDEELRAKLELELKDEEAALEHQRKLGDEAAALQIQSNFRGGAVRDYNEGLAKESGAVTLQSVQRGHSERRHMDPFQYPVDPDSIKDSATRMLEKLNRGIEPMLTLEDRTAVMWETTGYKDPVSEKWRKRGRPVSPGGVYGDNPNGGNWGEERPPSKEDADPNKKVMPWEEKKDADDPNLKKGIHPLGPVRMWPNLSTHVNGFNKNNNPEIPIANQDMLVWLGKAPAHPTLPLDKKLRKKKRDEKVSMFGDFVDQSLALLDDFEDRVKLIKNMDKLKRKVADIIYKDDKEFQSCVFEEQVKHEFLIEKPLVSQRKFQESFDNYTRDPTELKILMATIRRIDRFDCTFLACKMIAHHIDDNWVHQIAKGLNGNDYLQQLYLNDNFVGDGGARDLSEALETNWALKILNLSGNFIADDGASSMADMLKRNKNLLDLNLAFKEKKRPYRDKDVPFPRITAPGGSMLAFALQENYSLTSLDLAGQRIWDAGAAAFAMTLKKSHTLRHLDLSDNAIGEIGGLALARALESNRGLEHFNLSKNNLNDKVGNRIAAVLMGAVTAEGSSHGLGGGKNAVESLDLFENDLSMVSIRNIRRAIETNDKLRVVSVYNNRGVDDSTGQRNDKHLDNLVSYNIFRYKEDKAIKNLVIWHKRMYKKSESRLDYDHFLEIQFGVIKDEYTGDLYEIDHSKLAYRNREADNAHAQGAISVQPSNPMNSLGLKPEDSLALATAPTRKPHIVVDIWEEDPISGQSMESRLLEAWGMYTAKTAADTSMGDVNVKAYNDSTNPFYDSLTRLMQLRIPVPGKHIQHGTISICRLKYLKEEQMVERKSVKDKAWYLKQKAAALEWKDHVYAKVNLPPDKYVEEQYQEWFPHKYPHGIDANYHIKQQKLGGVFNALGGGLMTSYKGMSIEEQRQKQIDDMMQNMNVQGKSEKDRMIALRMAGAGQSQTAGEREAAQKSGPRRVTTRERTSMFKKAHVGNPGAMFRAKAEKEFKIKAEKEEKAKKDAFAERQAAQLKQGNRRGGISSGYK</sequence>
<dbReference type="Gene3D" id="3.80.10.10">
    <property type="entry name" value="Ribonuclease Inhibitor"/>
    <property type="match status" value="2"/>
</dbReference>
<evidence type="ECO:0000313" key="2">
    <source>
        <dbReference type="EMBL" id="GMI34163.1"/>
    </source>
</evidence>
<feature type="region of interest" description="Disordered" evidence="1">
    <location>
        <begin position="1041"/>
        <end position="1072"/>
    </location>
</feature>
<name>A0ABQ6MVG8_9STRA</name>
<gene>
    <name evidence="2" type="ORF">TeGR_g9860</name>
</gene>
<dbReference type="InterPro" id="IPR052394">
    <property type="entry name" value="LRR-containing"/>
</dbReference>
<feature type="region of interest" description="Disordered" evidence="1">
    <location>
        <begin position="985"/>
        <end position="1010"/>
    </location>
</feature>
<keyword evidence="3" id="KW-1185">Reference proteome</keyword>
<dbReference type="PROSITE" id="PS50096">
    <property type="entry name" value="IQ"/>
    <property type="match status" value="2"/>
</dbReference>
<reference evidence="2 3" key="1">
    <citation type="journal article" date="2023" name="Commun. Biol.">
        <title>Genome analysis of Parmales, the sister group of diatoms, reveals the evolutionary specialization of diatoms from phago-mixotrophs to photoautotrophs.</title>
        <authorList>
            <person name="Ban H."/>
            <person name="Sato S."/>
            <person name="Yoshikawa S."/>
            <person name="Yamada K."/>
            <person name="Nakamura Y."/>
            <person name="Ichinomiya M."/>
            <person name="Sato N."/>
            <person name="Blanc-Mathieu R."/>
            <person name="Endo H."/>
            <person name="Kuwata A."/>
            <person name="Ogata H."/>
        </authorList>
    </citation>
    <scope>NUCLEOTIDE SEQUENCE [LARGE SCALE GENOMIC DNA]</scope>
</reference>
<dbReference type="EMBL" id="BRYB01003288">
    <property type="protein sequence ID" value="GMI34163.1"/>
    <property type="molecule type" value="Genomic_DNA"/>
</dbReference>
<evidence type="ECO:0000256" key="1">
    <source>
        <dbReference type="SAM" id="MobiDB-lite"/>
    </source>
</evidence>
<feature type="non-terminal residue" evidence="2">
    <location>
        <position position="1"/>
    </location>
</feature>
<feature type="region of interest" description="Disordered" evidence="1">
    <location>
        <begin position="1"/>
        <end position="49"/>
    </location>
</feature>
<protein>
    <submittedName>
        <fullName evidence="2">Uncharacterized protein</fullName>
    </submittedName>
</protein>
<feature type="region of interest" description="Disordered" evidence="1">
    <location>
        <begin position="104"/>
        <end position="130"/>
    </location>
</feature>
<dbReference type="PANTHER" id="PTHR24114:SF2">
    <property type="entry name" value="F-BOX DOMAIN-CONTAINING PROTEIN-RELATED"/>
    <property type="match status" value="1"/>
</dbReference>
<comment type="caution">
    <text evidence="2">The sequence shown here is derived from an EMBL/GenBank/DDBJ whole genome shotgun (WGS) entry which is preliminary data.</text>
</comment>
<feature type="region of interest" description="Disordered" evidence="1">
    <location>
        <begin position="173"/>
        <end position="210"/>
    </location>
</feature>
<dbReference type="PROSITE" id="PS51450">
    <property type="entry name" value="LRR"/>
    <property type="match status" value="1"/>
</dbReference>
<feature type="compositionally biased region" description="Basic residues" evidence="1">
    <location>
        <begin position="24"/>
        <end position="45"/>
    </location>
</feature>
<proteinExistence type="predicted"/>
<organism evidence="2 3">
    <name type="scientific">Tetraparma gracilis</name>
    <dbReference type="NCBI Taxonomy" id="2962635"/>
    <lineage>
        <taxon>Eukaryota</taxon>
        <taxon>Sar</taxon>
        <taxon>Stramenopiles</taxon>
        <taxon>Ochrophyta</taxon>
        <taxon>Bolidophyceae</taxon>
        <taxon>Parmales</taxon>
        <taxon>Triparmaceae</taxon>
        <taxon>Tetraparma</taxon>
    </lineage>
</organism>
<dbReference type="SMART" id="SM00368">
    <property type="entry name" value="LRR_RI"/>
    <property type="match status" value="5"/>
</dbReference>
<dbReference type="Pfam" id="PF13516">
    <property type="entry name" value="LRR_6"/>
    <property type="match status" value="2"/>
</dbReference>
<feature type="compositionally biased region" description="Gly residues" evidence="1">
    <location>
        <begin position="1063"/>
        <end position="1072"/>
    </location>
</feature>